<dbReference type="Proteomes" id="UP000815677">
    <property type="component" value="Unassembled WGS sequence"/>
</dbReference>
<protein>
    <recommendedName>
        <fullName evidence="3">F-box domain-containing protein</fullName>
    </recommendedName>
</protein>
<gene>
    <name evidence="1" type="ORF">MCHLO_11778</name>
</gene>
<name>A0ABQ0LV75_MYCCL</name>
<evidence type="ECO:0000313" key="2">
    <source>
        <dbReference type="Proteomes" id="UP000815677"/>
    </source>
</evidence>
<reference evidence="1" key="1">
    <citation type="submission" date="2014-09" db="EMBL/GenBank/DDBJ databases">
        <title>Genome sequence of the luminous mushroom Mycena chlorophos for searching fungal bioluminescence genes.</title>
        <authorList>
            <person name="Tanaka Y."/>
            <person name="Kasuga D."/>
            <person name="Oba Y."/>
            <person name="Hase S."/>
            <person name="Sato K."/>
            <person name="Oba Y."/>
            <person name="Sakakibara Y."/>
        </authorList>
    </citation>
    <scope>NUCLEOTIDE SEQUENCE</scope>
</reference>
<proteinExistence type="predicted"/>
<dbReference type="EMBL" id="DF848816">
    <property type="protein sequence ID" value="GAT54961.1"/>
    <property type="molecule type" value="Genomic_DNA"/>
</dbReference>
<evidence type="ECO:0000313" key="1">
    <source>
        <dbReference type="EMBL" id="GAT54961.1"/>
    </source>
</evidence>
<keyword evidence="2" id="KW-1185">Reference proteome</keyword>
<evidence type="ECO:0008006" key="3">
    <source>
        <dbReference type="Google" id="ProtNLM"/>
    </source>
</evidence>
<accession>A0ABQ0LV75</accession>
<organism evidence="1 2">
    <name type="scientific">Mycena chlorophos</name>
    <name type="common">Agaric fungus</name>
    <name type="synonym">Agaricus chlorophos</name>
    <dbReference type="NCBI Taxonomy" id="658473"/>
    <lineage>
        <taxon>Eukaryota</taxon>
        <taxon>Fungi</taxon>
        <taxon>Dikarya</taxon>
        <taxon>Basidiomycota</taxon>
        <taxon>Agaricomycotina</taxon>
        <taxon>Agaricomycetes</taxon>
        <taxon>Agaricomycetidae</taxon>
        <taxon>Agaricales</taxon>
        <taxon>Marasmiineae</taxon>
        <taxon>Mycenaceae</taxon>
        <taxon>Mycena</taxon>
    </lineage>
</organism>
<sequence>MPTTLVDLPTEILDIILLDPAFATCPEALFHTSRVCRRLHFIALPAFLAVSGLTLDSASFVPEAQLRLRTDHVPDLFAGLETALFPIRIETIRCVLPHPSCITIQPLVACIRRLTHWIASPSLAGVVSFILEPDRHGSQCLSVGNDEQLGIWVDAMQSLLNVVVIRGCVDLTVSFGSQLTKTHIYSPKPSSSWIKALGAKLWPGKQSFSRSVTGSRAGDLTVDALFRRDAHWGIRRFDMILAPSISAAAGGVKISTVRVASAILITPPGLRWTLSLLQTGHITTLGLDFDVADEGLWSHVLPVLKDSLQQGSHKGNQLRKLELRNTKHHLNSIVLALLPSAPMNSLIELAIYDELTWELRAPNAVSLTFPLVESLKAPVPYITFMLRQKALPALRDLCILWRMPTTSLAFPSPQEIADILSEPLSLLDSQHLTPCLSVILNAEVYLYELDQPSAPILPSPLQPSKILSRIQRVEIFVKRYHFDNISDVVRWVTPFPAVKRLELCISGAGVYDYSDVARRARKDCATLTEIVINGRLF</sequence>